<dbReference type="InterPro" id="IPR025652">
    <property type="entry name" value="TesB_C"/>
</dbReference>
<dbReference type="InterPro" id="IPR029069">
    <property type="entry name" value="HotDog_dom_sf"/>
</dbReference>
<protein>
    <submittedName>
        <fullName evidence="5">Acyl-CoA thioesterase II</fullName>
        <ecNumber evidence="5">3.1.2.20</ecNumber>
    </submittedName>
</protein>
<dbReference type="InterPro" id="IPR049449">
    <property type="entry name" value="TesB_ACOT8-like_N"/>
</dbReference>
<name>A0ABV9JG03_9GAMM</name>
<organism evidence="5 6">
    <name type="scientific">Rheinheimera marina</name>
    <dbReference type="NCBI Taxonomy" id="1774958"/>
    <lineage>
        <taxon>Bacteria</taxon>
        <taxon>Pseudomonadati</taxon>
        <taxon>Pseudomonadota</taxon>
        <taxon>Gammaproteobacteria</taxon>
        <taxon>Chromatiales</taxon>
        <taxon>Chromatiaceae</taxon>
        <taxon>Rheinheimera</taxon>
    </lineage>
</organism>
<evidence type="ECO:0000313" key="5">
    <source>
        <dbReference type="EMBL" id="MFC4653640.1"/>
    </source>
</evidence>
<evidence type="ECO:0000256" key="1">
    <source>
        <dbReference type="ARBA" id="ARBA00006538"/>
    </source>
</evidence>
<evidence type="ECO:0000313" key="6">
    <source>
        <dbReference type="Proteomes" id="UP001595962"/>
    </source>
</evidence>
<dbReference type="EMBL" id="JBHSGB010000001">
    <property type="protein sequence ID" value="MFC4653640.1"/>
    <property type="molecule type" value="Genomic_DNA"/>
</dbReference>
<feature type="domain" description="Acyl-CoA thioesterase 2 C-terminal" evidence="3">
    <location>
        <begin position="149"/>
        <end position="281"/>
    </location>
</feature>
<dbReference type="InterPro" id="IPR003703">
    <property type="entry name" value="Acyl_CoA_thio"/>
</dbReference>
<comment type="similarity">
    <text evidence="1">Belongs to the C/M/P thioester hydrolase family.</text>
</comment>
<dbReference type="Pfam" id="PF13622">
    <property type="entry name" value="4HBT_3"/>
    <property type="match status" value="1"/>
</dbReference>
<keyword evidence="6" id="KW-1185">Reference proteome</keyword>
<dbReference type="InterPro" id="IPR042171">
    <property type="entry name" value="Acyl-CoA_hotdog"/>
</dbReference>
<keyword evidence="2 5" id="KW-0378">Hydrolase</keyword>
<dbReference type="Pfam" id="PF02551">
    <property type="entry name" value="Acyl_CoA_thio"/>
    <property type="match status" value="1"/>
</dbReference>
<evidence type="ECO:0000256" key="2">
    <source>
        <dbReference type="ARBA" id="ARBA00022801"/>
    </source>
</evidence>
<dbReference type="Proteomes" id="UP001595962">
    <property type="component" value="Unassembled WGS sequence"/>
</dbReference>
<dbReference type="PANTHER" id="PTHR11066">
    <property type="entry name" value="ACYL-COA THIOESTERASE"/>
    <property type="match status" value="1"/>
</dbReference>
<dbReference type="NCBIfam" id="NF007817">
    <property type="entry name" value="PRK10526.1"/>
    <property type="match status" value="1"/>
</dbReference>
<proteinExistence type="inferred from homology"/>
<dbReference type="PANTHER" id="PTHR11066:SF34">
    <property type="entry name" value="ACYL-COENZYME A THIOESTERASE 8"/>
    <property type="match status" value="1"/>
</dbReference>
<evidence type="ECO:0000259" key="4">
    <source>
        <dbReference type="Pfam" id="PF13622"/>
    </source>
</evidence>
<dbReference type="Gene3D" id="2.40.160.210">
    <property type="entry name" value="Acyl-CoA thioesterase, double hotdog domain"/>
    <property type="match status" value="1"/>
</dbReference>
<feature type="domain" description="Acyl-CoA thioesterase-like N-terminal HotDog" evidence="4">
    <location>
        <begin position="33"/>
        <end position="109"/>
    </location>
</feature>
<dbReference type="NCBIfam" id="TIGR00189">
    <property type="entry name" value="tesB"/>
    <property type="match status" value="1"/>
</dbReference>
<reference evidence="6" key="1">
    <citation type="journal article" date="2019" name="Int. J. Syst. Evol. Microbiol.">
        <title>The Global Catalogue of Microorganisms (GCM) 10K type strain sequencing project: providing services to taxonomists for standard genome sequencing and annotation.</title>
        <authorList>
            <consortium name="The Broad Institute Genomics Platform"/>
            <consortium name="The Broad Institute Genome Sequencing Center for Infectious Disease"/>
            <person name="Wu L."/>
            <person name="Ma J."/>
        </authorList>
    </citation>
    <scope>NUCLEOTIDE SEQUENCE [LARGE SCALE GENOMIC DNA]</scope>
    <source>
        <strain evidence="6">DT28</strain>
    </source>
</reference>
<dbReference type="RefSeq" id="WP_377331075.1">
    <property type="nucleotide sequence ID" value="NZ_JBHSGB010000001.1"/>
</dbReference>
<gene>
    <name evidence="5" type="primary">tesB</name>
    <name evidence="5" type="ORF">ACFO3I_01245</name>
</gene>
<evidence type="ECO:0000259" key="3">
    <source>
        <dbReference type="Pfam" id="PF02551"/>
    </source>
</evidence>
<dbReference type="SUPFAM" id="SSF54637">
    <property type="entry name" value="Thioesterase/thiol ester dehydrase-isomerase"/>
    <property type="match status" value="2"/>
</dbReference>
<dbReference type="CDD" id="cd03444">
    <property type="entry name" value="Thioesterase_II_repeat1"/>
    <property type="match status" value="1"/>
</dbReference>
<comment type="caution">
    <text evidence="5">The sequence shown here is derived from an EMBL/GenBank/DDBJ whole genome shotgun (WGS) entry which is preliminary data.</text>
</comment>
<sequence>MSQVLADLLSLLKLETIEQGLFRGQSQDLGFKAVFGGQVMGQALSAAKETVDPDRKVHSFHSYFLRPGDASKPIVYEVENIRDGKSFSTRRVSAIQFGKAIFYMTASFQSEEQGFEHQDPMPQVPPPEDLQSDLVFYQQHAHLIPEAIRSKFICEKPIEMRPVDFQNPFQPQVSDSKRYVWFKANGLMPNDLRVHKYLLAYASDFNFLPTALQPHGKSFMAPNMQVATIDHAMWFHHDFRFDDWLLYAVDSPSASGARGLVRGQFFNRDGKLVASTMQEGVIRSYENRGQGGQ</sequence>
<accession>A0ABV9JG03</accession>
<dbReference type="CDD" id="cd03445">
    <property type="entry name" value="Thioesterase_II_repeat2"/>
    <property type="match status" value="1"/>
</dbReference>
<dbReference type="GO" id="GO:0047617">
    <property type="term" value="F:fatty acyl-CoA hydrolase activity"/>
    <property type="evidence" value="ECO:0007669"/>
    <property type="project" value="UniProtKB-EC"/>
</dbReference>
<dbReference type="EC" id="3.1.2.20" evidence="5"/>